<protein>
    <submittedName>
        <fullName evidence="1">Uncharacterized protein</fullName>
    </submittedName>
</protein>
<dbReference type="Proteomes" id="UP000287651">
    <property type="component" value="Unassembled WGS sequence"/>
</dbReference>
<dbReference type="EMBL" id="AMZH03000408">
    <property type="protein sequence ID" value="RRT83925.1"/>
    <property type="molecule type" value="Genomic_DNA"/>
</dbReference>
<accession>A0A427B620</accession>
<evidence type="ECO:0000313" key="2">
    <source>
        <dbReference type="Proteomes" id="UP000287651"/>
    </source>
</evidence>
<reference evidence="1 2" key="1">
    <citation type="journal article" date="2014" name="Agronomy (Basel)">
        <title>A Draft Genome Sequence for Ensete ventricosum, the Drought-Tolerant Tree Against Hunger.</title>
        <authorList>
            <person name="Harrison J."/>
            <person name="Moore K.A."/>
            <person name="Paszkiewicz K."/>
            <person name="Jones T."/>
            <person name="Grant M."/>
            <person name="Ambacheew D."/>
            <person name="Muzemil S."/>
            <person name="Studholme D.J."/>
        </authorList>
    </citation>
    <scope>NUCLEOTIDE SEQUENCE [LARGE SCALE GENOMIC DNA]</scope>
</reference>
<sequence length="97" mass="10792">MCTTLTSPAEEEEEEEELAGATFMISYRPGNHVTTEMAGHVSNRVHLVQNYRSRRHGCNMKTSEAEDFLGLSWAYANGIMRFLLGLLTGSNHISTVS</sequence>
<proteinExistence type="predicted"/>
<evidence type="ECO:0000313" key="1">
    <source>
        <dbReference type="EMBL" id="RRT83925.1"/>
    </source>
</evidence>
<gene>
    <name evidence="1" type="ORF">B296_00003408</name>
</gene>
<comment type="caution">
    <text evidence="1">The sequence shown here is derived from an EMBL/GenBank/DDBJ whole genome shotgun (WGS) entry which is preliminary data.</text>
</comment>
<dbReference type="AlphaFoldDB" id="A0A427B620"/>
<name>A0A427B620_ENSVE</name>
<organism evidence="1 2">
    <name type="scientific">Ensete ventricosum</name>
    <name type="common">Abyssinian banana</name>
    <name type="synonym">Musa ensete</name>
    <dbReference type="NCBI Taxonomy" id="4639"/>
    <lineage>
        <taxon>Eukaryota</taxon>
        <taxon>Viridiplantae</taxon>
        <taxon>Streptophyta</taxon>
        <taxon>Embryophyta</taxon>
        <taxon>Tracheophyta</taxon>
        <taxon>Spermatophyta</taxon>
        <taxon>Magnoliopsida</taxon>
        <taxon>Liliopsida</taxon>
        <taxon>Zingiberales</taxon>
        <taxon>Musaceae</taxon>
        <taxon>Ensete</taxon>
    </lineage>
</organism>